<proteinExistence type="predicted"/>
<evidence type="ECO:0000256" key="1">
    <source>
        <dbReference type="ARBA" id="ARBA00022849"/>
    </source>
</evidence>
<keyword evidence="1" id="KW-0059">Arsenical resistance</keyword>
<feature type="domain" description="Phosphotyrosine protein phosphatase I" evidence="3">
    <location>
        <begin position="9"/>
        <end position="150"/>
    </location>
</feature>
<name>A0ABV6HZN2_9RHOB</name>
<accession>A0ABV6HZN2</accession>
<gene>
    <name evidence="4" type="ORF">ACFFII_00190</name>
</gene>
<sequence>MEDKAGIPNSVLFCCDHNAIRSPMAEGMMKKLYGRQAYVQSAGVHNDMEIDGFAIAVCQEIGVELSRHRTRSFDEMRAWGDDLGQFDLVVALTPASKHQALELTRHFHLEVEYWPIMDPSGLAEGREAKLALYRQSRDQIMKHMLARFGPPTEPGGMDSVHAAAASPD</sequence>
<dbReference type="InterPro" id="IPR036196">
    <property type="entry name" value="Ptyr_pPase_sf"/>
</dbReference>
<keyword evidence="5" id="KW-1185">Reference proteome</keyword>
<dbReference type="EMBL" id="JBHLWE010000002">
    <property type="protein sequence ID" value="MFC0339187.1"/>
    <property type="molecule type" value="Genomic_DNA"/>
</dbReference>
<dbReference type="SUPFAM" id="SSF52788">
    <property type="entry name" value="Phosphotyrosine protein phosphatases I"/>
    <property type="match status" value="1"/>
</dbReference>
<dbReference type="PANTHER" id="PTHR43428:SF1">
    <property type="entry name" value="ARSENATE REDUCTASE"/>
    <property type="match status" value="1"/>
</dbReference>
<evidence type="ECO:0000313" key="5">
    <source>
        <dbReference type="Proteomes" id="UP001589799"/>
    </source>
</evidence>
<organism evidence="4 5">
    <name type="scientific">Paracoccus niistensis</name>
    <dbReference type="NCBI Taxonomy" id="632935"/>
    <lineage>
        <taxon>Bacteria</taxon>
        <taxon>Pseudomonadati</taxon>
        <taxon>Pseudomonadota</taxon>
        <taxon>Alphaproteobacteria</taxon>
        <taxon>Rhodobacterales</taxon>
        <taxon>Paracoccaceae</taxon>
        <taxon>Paracoccus</taxon>
    </lineage>
</organism>
<evidence type="ECO:0000259" key="3">
    <source>
        <dbReference type="SMART" id="SM00226"/>
    </source>
</evidence>
<dbReference type="Gene3D" id="3.40.50.2300">
    <property type="match status" value="1"/>
</dbReference>
<dbReference type="Proteomes" id="UP001589799">
    <property type="component" value="Unassembled WGS sequence"/>
</dbReference>
<dbReference type="PANTHER" id="PTHR43428">
    <property type="entry name" value="ARSENATE REDUCTASE"/>
    <property type="match status" value="1"/>
</dbReference>
<reference evidence="4 5" key="1">
    <citation type="submission" date="2024-09" db="EMBL/GenBank/DDBJ databases">
        <authorList>
            <person name="Sun Q."/>
            <person name="Mori K."/>
        </authorList>
    </citation>
    <scope>NUCLEOTIDE SEQUENCE [LARGE SCALE GENOMIC DNA]</scope>
    <source>
        <strain evidence="4 5">KCTC 22789</strain>
    </source>
</reference>
<feature type="region of interest" description="Disordered" evidence="2">
    <location>
        <begin position="149"/>
        <end position="168"/>
    </location>
</feature>
<dbReference type="Pfam" id="PF01451">
    <property type="entry name" value="LMWPc"/>
    <property type="match status" value="1"/>
</dbReference>
<dbReference type="SMART" id="SM00226">
    <property type="entry name" value="LMWPc"/>
    <property type="match status" value="1"/>
</dbReference>
<dbReference type="RefSeq" id="WP_377696865.1">
    <property type="nucleotide sequence ID" value="NZ_JBHLWE010000002.1"/>
</dbReference>
<comment type="caution">
    <text evidence="4">The sequence shown here is derived from an EMBL/GenBank/DDBJ whole genome shotgun (WGS) entry which is preliminary data.</text>
</comment>
<evidence type="ECO:0000313" key="4">
    <source>
        <dbReference type="EMBL" id="MFC0339187.1"/>
    </source>
</evidence>
<evidence type="ECO:0000256" key="2">
    <source>
        <dbReference type="SAM" id="MobiDB-lite"/>
    </source>
</evidence>
<protein>
    <submittedName>
        <fullName evidence="4">Low molecular weight phosphatase family protein</fullName>
    </submittedName>
</protein>
<dbReference type="InterPro" id="IPR023485">
    <property type="entry name" value="Ptyr_pPase"/>
</dbReference>